<keyword evidence="1" id="KW-0472">Membrane</keyword>
<keyword evidence="3" id="KW-1185">Reference proteome</keyword>
<comment type="caution">
    <text evidence="2">The sequence shown here is derived from an EMBL/GenBank/DDBJ whole genome shotgun (WGS) entry which is preliminary data.</text>
</comment>
<keyword evidence="1" id="KW-1133">Transmembrane helix</keyword>
<evidence type="ECO:0000313" key="2">
    <source>
        <dbReference type="EMBL" id="GAA4104300.1"/>
    </source>
</evidence>
<name>A0ABP7X454_9SPHI</name>
<sequence>METPVKNELKQLRLSAFINAAVAVYAVCTFLSALQSHVAWRILLSGTGSVFFIAAAIVAIIKIVKLGKS</sequence>
<accession>A0ABP7X454</accession>
<reference evidence="3" key="1">
    <citation type="journal article" date="2019" name="Int. J. Syst. Evol. Microbiol.">
        <title>The Global Catalogue of Microorganisms (GCM) 10K type strain sequencing project: providing services to taxonomists for standard genome sequencing and annotation.</title>
        <authorList>
            <consortium name="The Broad Institute Genomics Platform"/>
            <consortium name="The Broad Institute Genome Sequencing Center for Infectious Disease"/>
            <person name="Wu L."/>
            <person name="Ma J."/>
        </authorList>
    </citation>
    <scope>NUCLEOTIDE SEQUENCE [LARGE SCALE GENOMIC DNA]</scope>
    <source>
        <strain evidence="3">JCM 17085</strain>
    </source>
</reference>
<evidence type="ECO:0000256" key="1">
    <source>
        <dbReference type="SAM" id="Phobius"/>
    </source>
</evidence>
<evidence type="ECO:0000313" key="3">
    <source>
        <dbReference type="Proteomes" id="UP001500841"/>
    </source>
</evidence>
<feature type="transmembrane region" description="Helical" evidence="1">
    <location>
        <begin position="40"/>
        <end position="64"/>
    </location>
</feature>
<keyword evidence="1" id="KW-0812">Transmembrane</keyword>
<protein>
    <submittedName>
        <fullName evidence="2">Uncharacterized protein</fullName>
    </submittedName>
</protein>
<feature type="transmembrane region" description="Helical" evidence="1">
    <location>
        <begin position="12"/>
        <end position="34"/>
    </location>
</feature>
<dbReference type="Proteomes" id="UP001500841">
    <property type="component" value="Unassembled WGS sequence"/>
</dbReference>
<proteinExistence type="predicted"/>
<dbReference type="EMBL" id="BAABCV010000014">
    <property type="protein sequence ID" value="GAA4104300.1"/>
    <property type="molecule type" value="Genomic_DNA"/>
</dbReference>
<organism evidence="2 3">
    <name type="scientific">Mucilaginibacter panaciglaebae</name>
    <dbReference type="NCBI Taxonomy" id="502331"/>
    <lineage>
        <taxon>Bacteria</taxon>
        <taxon>Pseudomonadati</taxon>
        <taxon>Bacteroidota</taxon>
        <taxon>Sphingobacteriia</taxon>
        <taxon>Sphingobacteriales</taxon>
        <taxon>Sphingobacteriaceae</taxon>
        <taxon>Mucilaginibacter</taxon>
    </lineage>
</organism>
<dbReference type="RefSeq" id="WP_345106946.1">
    <property type="nucleotide sequence ID" value="NZ_BAABCV010000014.1"/>
</dbReference>
<gene>
    <name evidence="2" type="ORF">GCM10022392_32320</name>
</gene>